<sequence length="65" mass="7235">MSDWFSTAIEMQREILRAQRAQVEAGRQALNSAAPLIAAQEATAKAAEANLAAWQAWMQFWSGKR</sequence>
<dbReference type="Proteomes" id="UP000557739">
    <property type="component" value="Unassembled WGS sequence"/>
</dbReference>
<organism evidence="1 2">
    <name type="scientific">Sphingomonas yantingensis</name>
    <dbReference type="NCBI Taxonomy" id="1241761"/>
    <lineage>
        <taxon>Bacteria</taxon>
        <taxon>Pseudomonadati</taxon>
        <taxon>Pseudomonadota</taxon>
        <taxon>Alphaproteobacteria</taxon>
        <taxon>Sphingomonadales</taxon>
        <taxon>Sphingomonadaceae</taxon>
        <taxon>Sphingomonas</taxon>
    </lineage>
</organism>
<dbReference type="RefSeq" id="WP_246359283.1">
    <property type="nucleotide sequence ID" value="NZ_JACIJJ010000001.1"/>
</dbReference>
<dbReference type="EMBL" id="JACIJJ010000001">
    <property type="protein sequence ID" value="MBB5697591.1"/>
    <property type="molecule type" value="Genomic_DNA"/>
</dbReference>
<dbReference type="AlphaFoldDB" id="A0A7W9EIG3"/>
<name>A0A7W9EIG3_9SPHN</name>
<protein>
    <submittedName>
        <fullName evidence="1">Uncharacterized protein</fullName>
    </submittedName>
</protein>
<evidence type="ECO:0000313" key="2">
    <source>
        <dbReference type="Proteomes" id="UP000557739"/>
    </source>
</evidence>
<gene>
    <name evidence="1" type="ORF">FHR19_000916</name>
</gene>
<proteinExistence type="predicted"/>
<reference evidence="1 2" key="1">
    <citation type="submission" date="2020-08" db="EMBL/GenBank/DDBJ databases">
        <title>Genomic Encyclopedia of Type Strains, Phase IV (KMG-IV): sequencing the most valuable type-strain genomes for metagenomic binning, comparative biology and taxonomic classification.</title>
        <authorList>
            <person name="Goeker M."/>
        </authorList>
    </citation>
    <scope>NUCLEOTIDE SEQUENCE [LARGE SCALE GENOMIC DNA]</scope>
    <source>
        <strain evidence="1 2">DSM 27244</strain>
    </source>
</reference>
<keyword evidence="2" id="KW-1185">Reference proteome</keyword>
<accession>A0A7W9EIG3</accession>
<evidence type="ECO:0000313" key="1">
    <source>
        <dbReference type="EMBL" id="MBB5697591.1"/>
    </source>
</evidence>
<comment type="caution">
    <text evidence="1">The sequence shown here is derived from an EMBL/GenBank/DDBJ whole genome shotgun (WGS) entry which is preliminary data.</text>
</comment>